<dbReference type="InterPro" id="IPR040477">
    <property type="entry name" value="KDM4-like_Tudor"/>
</dbReference>
<dbReference type="STRING" id="6573.A0A210QBL2"/>
<feature type="region of interest" description="Disordered" evidence="10">
    <location>
        <begin position="22"/>
        <end position="195"/>
    </location>
</feature>
<dbReference type="InterPro" id="IPR013083">
    <property type="entry name" value="Znf_RING/FYVE/PHD"/>
</dbReference>
<dbReference type="GO" id="GO:0003682">
    <property type="term" value="F:chromatin binding"/>
    <property type="evidence" value="ECO:0007669"/>
    <property type="project" value="TreeGrafter"/>
</dbReference>
<dbReference type="InterPro" id="IPR042014">
    <property type="entry name" value="MTF2_PHD1"/>
</dbReference>
<evidence type="ECO:0000313" key="12">
    <source>
        <dbReference type="EMBL" id="OWF46124.1"/>
    </source>
</evidence>
<evidence type="ECO:0000256" key="5">
    <source>
        <dbReference type="ARBA" id="ARBA00022771"/>
    </source>
</evidence>
<feature type="region of interest" description="Disordered" evidence="10">
    <location>
        <begin position="610"/>
        <end position="653"/>
    </location>
</feature>
<dbReference type="SUPFAM" id="SSF63748">
    <property type="entry name" value="Tudor/PWWP/MBT"/>
    <property type="match status" value="1"/>
</dbReference>
<dbReference type="GO" id="GO:0005634">
    <property type="term" value="C:nucleus"/>
    <property type="evidence" value="ECO:0007669"/>
    <property type="project" value="UniProtKB-SubCell"/>
</dbReference>
<sequence length="836" mass="94401">MRENYFRFGRLQQIGCQMVKRSIGMSKSSPRRDALLSMNKSSPRREHLSVVKKSSPRRDVTPPIRSSPRRELLSNTKRTSPKKDQMITSYRSSPRAESKVPKTSEGRMSRSDVGASPKSEVKASPLSFQSSLMSSTKSLLPSTPKSVTPSPCSSTCSSPERPSPKAPKPVSRTELALSTVPATDKSKKSTSNKGANKYAKRGKFNIGSEVLARWSDGLFYLGNVLKVEEKEGKCFVQFEDNSEYWVLYKDLQKGAKEGEINCCVCQSDVSEAPNEIVLCDNCGIGYHQECHNPTIDDEYVIEEEVEWCCRLCIFAATVKKGGALKIGDDAKALQKMKQTFPYDLNKLTWDAQRKTNVEQCYCYCGGPGDWYLKMLQCCRCKQWFHEACIQCLEHPLLNGDRFYLFVCSHCNSGPEYIKRLDLKWVDIAHLVLFNLTLSGIKKFYDFDVVLAYMTANWNKLQLSSQIAETTEEERQKKLYDILRGHKTRFTFSREVKKKHTYWGLRMRAPPPGPTIILPVDGQINEEVMNSLQAKGHKTKCFVPIQCSLGQKTALVLPSNSPVPLRYKKNSHEMDESIAFKSDKARKKLMKALENGDDDICSDNQNYDGYDGSLPIKEDQRLVSKNSSSSRKGKSRKKPSSTLENIIPAPTDFESFNHPFKTEIEQKQEFAKHQRKMQIINYLYQSYDSDSASQSSLCSGLSGDDPTKAIPTPPPSVTSSLSTETLSSCSRETHRQRRGKKRKGCDGEQEAVAPRRSKRTRVSISGRYDEVQNVIDTQMIESVKCHVVNMERIKSNISSYFGATDRLKKGEKYDVLAKRVKPGGKVQYLIAWDGIVA</sequence>
<evidence type="ECO:0000259" key="11">
    <source>
        <dbReference type="PROSITE" id="PS50016"/>
    </source>
</evidence>
<evidence type="ECO:0000256" key="8">
    <source>
        <dbReference type="ARBA" id="ARBA00023242"/>
    </source>
</evidence>
<dbReference type="GO" id="GO:0008270">
    <property type="term" value="F:zinc ion binding"/>
    <property type="evidence" value="ECO:0007669"/>
    <property type="project" value="UniProtKB-KW"/>
</dbReference>
<dbReference type="InterPro" id="IPR011011">
    <property type="entry name" value="Znf_FYVE_PHD"/>
</dbReference>
<feature type="compositionally biased region" description="Low complexity" evidence="10">
    <location>
        <begin position="693"/>
        <end position="703"/>
    </location>
</feature>
<dbReference type="InterPro" id="IPR042015">
    <property type="entry name" value="MTF2_PHD2"/>
</dbReference>
<keyword evidence="5 9" id="KW-0863">Zinc-finger</keyword>
<keyword evidence="7" id="KW-0156">Chromatin regulator</keyword>
<reference evidence="12 13" key="1">
    <citation type="journal article" date="2017" name="Nat. Ecol. Evol.">
        <title>Scallop genome provides insights into evolution of bilaterian karyotype and development.</title>
        <authorList>
            <person name="Wang S."/>
            <person name="Zhang J."/>
            <person name="Jiao W."/>
            <person name="Li J."/>
            <person name="Xun X."/>
            <person name="Sun Y."/>
            <person name="Guo X."/>
            <person name="Huan P."/>
            <person name="Dong B."/>
            <person name="Zhang L."/>
            <person name="Hu X."/>
            <person name="Sun X."/>
            <person name="Wang J."/>
            <person name="Zhao C."/>
            <person name="Wang Y."/>
            <person name="Wang D."/>
            <person name="Huang X."/>
            <person name="Wang R."/>
            <person name="Lv J."/>
            <person name="Li Y."/>
            <person name="Zhang Z."/>
            <person name="Liu B."/>
            <person name="Lu W."/>
            <person name="Hui Y."/>
            <person name="Liang J."/>
            <person name="Zhou Z."/>
            <person name="Hou R."/>
            <person name="Li X."/>
            <person name="Liu Y."/>
            <person name="Li H."/>
            <person name="Ning X."/>
            <person name="Lin Y."/>
            <person name="Zhao L."/>
            <person name="Xing Q."/>
            <person name="Dou J."/>
            <person name="Li Y."/>
            <person name="Mao J."/>
            <person name="Guo H."/>
            <person name="Dou H."/>
            <person name="Li T."/>
            <person name="Mu C."/>
            <person name="Jiang W."/>
            <person name="Fu Q."/>
            <person name="Fu X."/>
            <person name="Miao Y."/>
            <person name="Liu J."/>
            <person name="Yu Q."/>
            <person name="Li R."/>
            <person name="Liao H."/>
            <person name="Li X."/>
            <person name="Kong Y."/>
            <person name="Jiang Z."/>
            <person name="Chourrout D."/>
            <person name="Li R."/>
            <person name="Bao Z."/>
        </authorList>
    </citation>
    <scope>NUCLEOTIDE SEQUENCE [LARGE SCALE GENOMIC DNA]</scope>
    <source>
        <strain evidence="12 13">PY_sf001</strain>
    </source>
</reference>
<dbReference type="InterPro" id="IPR002999">
    <property type="entry name" value="Tudor"/>
</dbReference>
<dbReference type="Proteomes" id="UP000242188">
    <property type="component" value="Unassembled WGS sequence"/>
</dbReference>
<dbReference type="GO" id="GO:0003677">
    <property type="term" value="F:DNA binding"/>
    <property type="evidence" value="ECO:0007669"/>
    <property type="project" value="TreeGrafter"/>
</dbReference>
<dbReference type="PROSITE" id="PS50016">
    <property type="entry name" value="ZF_PHD_2"/>
    <property type="match status" value="1"/>
</dbReference>
<keyword evidence="8" id="KW-0539">Nucleus</keyword>
<evidence type="ECO:0000256" key="9">
    <source>
        <dbReference type="PROSITE-ProRule" id="PRU00146"/>
    </source>
</evidence>
<dbReference type="FunFam" id="3.90.980.20:FF:000001">
    <property type="entry name" value="metal-response element-binding transcription factor 2 isoform X1"/>
    <property type="match status" value="1"/>
</dbReference>
<dbReference type="CDD" id="cd20385">
    <property type="entry name" value="Tudor_PCL"/>
    <property type="match status" value="1"/>
</dbReference>
<dbReference type="Pfam" id="PF18104">
    <property type="entry name" value="Tudor_2"/>
    <property type="match status" value="1"/>
</dbReference>
<dbReference type="Gene3D" id="2.30.30.140">
    <property type="match status" value="1"/>
</dbReference>
<accession>A0A210QBL2</accession>
<dbReference type="CDD" id="cd15580">
    <property type="entry name" value="PHD2_MTF2"/>
    <property type="match status" value="1"/>
</dbReference>
<dbReference type="Gene3D" id="3.30.40.10">
    <property type="entry name" value="Zinc/RING finger domain, C3HC4 (zinc finger)"/>
    <property type="match status" value="1"/>
</dbReference>
<dbReference type="OrthoDB" id="10033786at2759"/>
<proteinExistence type="inferred from homology"/>
<dbReference type="AlphaFoldDB" id="A0A210QBL2"/>
<dbReference type="InterPro" id="IPR019787">
    <property type="entry name" value="Znf_PHD-finger"/>
</dbReference>
<keyword evidence="6" id="KW-0862">Zinc</keyword>
<organism evidence="12 13">
    <name type="scientific">Mizuhopecten yessoensis</name>
    <name type="common">Japanese scallop</name>
    <name type="synonym">Patinopecten yessoensis</name>
    <dbReference type="NCBI Taxonomy" id="6573"/>
    <lineage>
        <taxon>Eukaryota</taxon>
        <taxon>Metazoa</taxon>
        <taxon>Spiralia</taxon>
        <taxon>Lophotrochozoa</taxon>
        <taxon>Mollusca</taxon>
        <taxon>Bivalvia</taxon>
        <taxon>Autobranchia</taxon>
        <taxon>Pteriomorphia</taxon>
        <taxon>Pectinida</taxon>
        <taxon>Pectinoidea</taxon>
        <taxon>Pectinidae</taxon>
        <taxon>Mizuhopecten</taxon>
    </lineage>
</organism>
<dbReference type="SUPFAM" id="SSF57903">
    <property type="entry name" value="FYVE/PHD zinc finger"/>
    <property type="match status" value="2"/>
</dbReference>
<comment type="subcellular location">
    <subcellularLocation>
        <location evidence="1">Nucleus</location>
    </subcellularLocation>
</comment>
<dbReference type="Pfam" id="PF14061">
    <property type="entry name" value="Mtf2_C"/>
    <property type="match status" value="1"/>
</dbReference>
<keyword evidence="3" id="KW-0479">Metal-binding</keyword>
<dbReference type="InterPro" id="IPR001965">
    <property type="entry name" value="Znf_PHD"/>
</dbReference>
<feature type="region of interest" description="Disordered" evidence="10">
    <location>
        <begin position="693"/>
        <end position="757"/>
    </location>
</feature>
<feature type="compositionally biased region" description="Low complexity" evidence="10">
    <location>
        <begin position="716"/>
        <end position="729"/>
    </location>
</feature>
<dbReference type="Pfam" id="PF00628">
    <property type="entry name" value="PHD"/>
    <property type="match status" value="1"/>
</dbReference>
<evidence type="ECO:0000313" key="13">
    <source>
        <dbReference type="Proteomes" id="UP000242188"/>
    </source>
</evidence>
<gene>
    <name evidence="12" type="ORF">KP79_PYT04321</name>
</gene>
<keyword evidence="4" id="KW-0677">Repeat</keyword>
<dbReference type="GO" id="GO:0045814">
    <property type="term" value="P:negative regulation of gene expression, epigenetic"/>
    <property type="evidence" value="ECO:0007669"/>
    <property type="project" value="TreeGrafter"/>
</dbReference>
<feature type="compositionally biased region" description="Basic and acidic residues" evidence="10">
    <location>
        <begin position="94"/>
        <end position="110"/>
    </location>
</feature>
<dbReference type="InterPro" id="IPR019786">
    <property type="entry name" value="Zinc_finger_PHD-type_CS"/>
</dbReference>
<evidence type="ECO:0000256" key="2">
    <source>
        <dbReference type="ARBA" id="ARBA00008084"/>
    </source>
</evidence>
<name>A0A210QBL2_MIZYE</name>
<evidence type="ECO:0000256" key="10">
    <source>
        <dbReference type="SAM" id="MobiDB-lite"/>
    </source>
</evidence>
<evidence type="ECO:0000256" key="6">
    <source>
        <dbReference type="ARBA" id="ARBA00022833"/>
    </source>
</evidence>
<feature type="compositionally biased region" description="Basic residues" evidence="10">
    <location>
        <begin position="733"/>
        <end position="742"/>
    </location>
</feature>
<evidence type="ECO:0000256" key="4">
    <source>
        <dbReference type="ARBA" id="ARBA00022737"/>
    </source>
</evidence>
<dbReference type="Gene3D" id="3.90.980.20">
    <property type="match status" value="1"/>
</dbReference>
<evidence type="ECO:0000256" key="7">
    <source>
        <dbReference type="ARBA" id="ARBA00022853"/>
    </source>
</evidence>
<dbReference type="PROSITE" id="PS01359">
    <property type="entry name" value="ZF_PHD_1"/>
    <property type="match status" value="1"/>
</dbReference>
<comment type="caution">
    <text evidence="12">The sequence shown here is derived from an EMBL/GenBank/DDBJ whole genome shotgun (WGS) entry which is preliminary data.</text>
</comment>
<dbReference type="SMART" id="SM00249">
    <property type="entry name" value="PHD"/>
    <property type="match status" value="2"/>
</dbReference>
<evidence type="ECO:0000256" key="3">
    <source>
        <dbReference type="ARBA" id="ARBA00022723"/>
    </source>
</evidence>
<dbReference type="PANTHER" id="PTHR12628:SF21">
    <property type="entry name" value="PHD-TYPE DOMAIN-CONTAINING PROTEIN"/>
    <property type="match status" value="1"/>
</dbReference>
<evidence type="ECO:0000256" key="1">
    <source>
        <dbReference type="ARBA" id="ARBA00004123"/>
    </source>
</evidence>
<dbReference type="SMART" id="SM00333">
    <property type="entry name" value="TUDOR"/>
    <property type="match status" value="1"/>
</dbReference>
<comment type="similarity">
    <text evidence="2">Belongs to the Polycomblike family.</text>
</comment>
<dbReference type="PANTHER" id="PTHR12628">
    <property type="entry name" value="POLYCOMB-LIKE TRANSCRIPTION FACTOR"/>
    <property type="match status" value="1"/>
</dbReference>
<feature type="domain" description="PHD-type" evidence="11">
    <location>
        <begin position="259"/>
        <end position="315"/>
    </location>
</feature>
<protein>
    <submittedName>
        <fullName evidence="12">Metal-response element-binding transcription factor 2</fullName>
    </submittedName>
</protein>
<dbReference type="CDD" id="cd15578">
    <property type="entry name" value="PHD1_MTF2"/>
    <property type="match status" value="1"/>
</dbReference>
<feature type="compositionally biased region" description="Low complexity" evidence="10">
    <location>
        <begin position="124"/>
        <end position="160"/>
    </location>
</feature>
<dbReference type="InterPro" id="IPR025894">
    <property type="entry name" value="Mtf2_C_dom"/>
</dbReference>
<dbReference type="EMBL" id="NEDP02004270">
    <property type="protein sequence ID" value="OWF46124.1"/>
    <property type="molecule type" value="Genomic_DNA"/>
</dbReference>
<keyword evidence="13" id="KW-1185">Reference proteome</keyword>